<accession>A0A8J5NE38</accession>
<name>A0A8J5NE38_HOMAM</name>
<feature type="non-terminal residue" evidence="2">
    <location>
        <position position="369"/>
    </location>
</feature>
<evidence type="ECO:0000256" key="1">
    <source>
        <dbReference type="SAM" id="MobiDB-lite"/>
    </source>
</evidence>
<feature type="compositionally biased region" description="Basic and acidic residues" evidence="1">
    <location>
        <begin position="53"/>
        <end position="67"/>
    </location>
</feature>
<protein>
    <submittedName>
        <fullName evidence="2">Uncharacterized protein</fullName>
    </submittedName>
</protein>
<dbReference type="Proteomes" id="UP000747542">
    <property type="component" value="Unassembled WGS sequence"/>
</dbReference>
<dbReference type="EMBL" id="JAHLQT010001842">
    <property type="protein sequence ID" value="KAG7177784.1"/>
    <property type="molecule type" value="Genomic_DNA"/>
</dbReference>
<evidence type="ECO:0000313" key="2">
    <source>
        <dbReference type="EMBL" id="KAG7177784.1"/>
    </source>
</evidence>
<comment type="caution">
    <text evidence="2">The sequence shown here is derived from an EMBL/GenBank/DDBJ whole genome shotgun (WGS) entry which is preliminary data.</text>
</comment>
<evidence type="ECO:0000313" key="3">
    <source>
        <dbReference type="Proteomes" id="UP000747542"/>
    </source>
</evidence>
<gene>
    <name evidence="2" type="ORF">Hamer_G024608</name>
</gene>
<feature type="region of interest" description="Disordered" evidence="1">
    <location>
        <begin position="53"/>
        <end position="80"/>
    </location>
</feature>
<proteinExistence type="predicted"/>
<organism evidence="2 3">
    <name type="scientific">Homarus americanus</name>
    <name type="common">American lobster</name>
    <dbReference type="NCBI Taxonomy" id="6706"/>
    <lineage>
        <taxon>Eukaryota</taxon>
        <taxon>Metazoa</taxon>
        <taxon>Ecdysozoa</taxon>
        <taxon>Arthropoda</taxon>
        <taxon>Crustacea</taxon>
        <taxon>Multicrustacea</taxon>
        <taxon>Malacostraca</taxon>
        <taxon>Eumalacostraca</taxon>
        <taxon>Eucarida</taxon>
        <taxon>Decapoda</taxon>
        <taxon>Pleocyemata</taxon>
        <taxon>Astacidea</taxon>
        <taxon>Nephropoidea</taxon>
        <taxon>Nephropidae</taxon>
        <taxon>Homarus</taxon>
    </lineage>
</organism>
<reference evidence="2" key="1">
    <citation type="journal article" date="2021" name="Sci. Adv.">
        <title>The American lobster genome reveals insights on longevity, neural, and immune adaptations.</title>
        <authorList>
            <person name="Polinski J.M."/>
            <person name="Zimin A.V."/>
            <person name="Clark K.F."/>
            <person name="Kohn A.B."/>
            <person name="Sadowski N."/>
            <person name="Timp W."/>
            <person name="Ptitsyn A."/>
            <person name="Khanna P."/>
            <person name="Romanova D.Y."/>
            <person name="Williams P."/>
            <person name="Greenwood S.J."/>
            <person name="Moroz L.L."/>
            <person name="Walt D.R."/>
            <person name="Bodnar A.G."/>
        </authorList>
    </citation>
    <scope>NUCLEOTIDE SEQUENCE</scope>
    <source>
        <strain evidence="2">GMGI-L3</strain>
    </source>
</reference>
<keyword evidence="3" id="KW-1185">Reference proteome</keyword>
<dbReference type="AlphaFoldDB" id="A0A8J5NE38"/>
<sequence>VMNTTGSLVDCEPPTPRSLVTFYRGPDTTDGPYATTSLLAPHSLPHHQLKNHVEEHRSAEGGGEKHSLGHSKAPSERSFYTDGTNTLRRLKGGRPLLSAPPLPCLPPPGLPDSRTHTPCYCSAAHASARTLSESPYSEAHYTPTVSARHPCYPVRPDHAHAICPAHVYASASPLPPYPDSVASSRPSLPSPGAPHHRLCRNSAVYESASLQYAPAGYYLPSSMASSFTSTTSDAASGVSVNSDVERGGVERGVQSSLPSLTYEALKALGEDIEAFRQLHQLTERGGVIQQPPPTFEAPLPHLHHRPPPIRPPTPPPTPIPILTPTPPPTPPTPPIPTPATPPAISLMALWREPWLQEGHCRPWRWVWRP</sequence>